<evidence type="ECO:0000313" key="2">
    <source>
        <dbReference type="Proteomes" id="UP000799755"/>
    </source>
</evidence>
<name>A0ACB6QI38_9PLEO</name>
<organism evidence="1 2">
    <name type="scientific">Lindgomyces ingoldianus</name>
    <dbReference type="NCBI Taxonomy" id="673940"/>
    <lineage>
        <taxon>Eukaryota</taxon>
        <taxon>Fungi</taxon>
        <taxon>Dikarya</taxon>
        <taxon>Ascomycota</taxon>
        <taxon>Pezizomycotina</taxon>
        <taxon>Dothideomycetes</taxon>
        <taxon>Pleosporomycetidae</taxon>
        <taxon>Pleosporales</taxon>
        <taxon>Lindgomycetaceae</taxon>
        <taxon>Lindgomyces</taxon>
    </lineage>
</organism>
<gene>
    <name evidence="1" type="ORF">BDR25DRAFT_359185</name>
</gene>
<evidence type="ECO:0000313" key="1">
    <source>
        <dbReference type="EMBL" id="KAF2466669.1"/>
    </source>
</evidence>
<dbReference type="EMBL" id="MU003523">
    <property type="protein sequence ID" value="KAF2466669.1"/>
    <property type="molecule type" value="Genomic_DNA"/>
</dbReference>
<reference evidence="1" key="1">
    <citation type="journal article" date="2020" name="Stud. Mycol.">
        <title>101 Dothideomycetes genomes: a test case for predicting lifestyles and emergence of pathogens.</title>
        <authorList>
            <person name="Haridas S."/>
            <person name="Albert R."/>
            <person name="Binder M."/>
            <person name="Bloem J."/>
            <person name="Labutti K."/>
            <person name="Salamov A."/>
            <person name="Andreopoulos B."/>
            <person name="Baker S."/>
            <person name="Barry K."/>
            <person name="Bills G."/>
            <person name="Bluhm B."/>
            <person name="Cannon C."/>
            <person name="Castanera R."/>
            <person name="Culley D."/>
            <person name="Daum C."/>
            <person name="Ezra D."/>
            <person name="Gonzalez J."/>
            <person name="Henrissat B."/>
            <person name="Kuo A."/>
            <person name="Liang C."/>
            <person name="Lipzen A."/>
            <person name="Lutzoni F."/>
            <person name="Magnuson J."/>
            <person name="Mondo S."/>
            <person name="Nolan M."/>
            <person name="Ohm R."/>
            <person name="Pangilinan J."/>
            <person name="Park H.-J."/>
            <person name="Ramirez L."/>
            <person name="Alfaro M."/>
            <person name="Sun H."/>
            <person name="Tritt A."/>
            <person name="Yoshinaga Y."/>
            <person name="Zwiers L.-H."/>
            <person name="Turgeon B."/>
            <person name="Goodwin S."/>
            <person name="Spatafora J."/>
            <person name="Crous P."/>
            <person name="Grigoriev I."/>
        </authorList>
    </citation>
    <scope>NUCLEOTIDE SEQUENCE</scope>
    <source>
        <strain evidence="1">ATCC 200398</strain>
    </source>
</reference>
<comment type="caution">
    <text evidence="1">The sequence shown here is derived from an EMBL/GenBank/DDBJ whole genome shotgun (WGS) entry which is preliminary data.</text>
</comment>
<sequence>MGAALRRKYYHIRPCKTRQEPLNRDMRDRGWLDASPNPFTRATNYLRVPLSSGMTSYLSSPQHYFQTLGVNENNMQMPCPRNPHSKTHFLKLYRHLFPERKTTKATDLSVPQGSFKLNLLWLVLNSCFRAFTLPWHGMLRGCSEDAQMMPISVPNRVFVRFRCSYSTKSIKLIQVVSSLHFKCKYPWTFTWFGSRALSKSNPSPAYPKMPYATREGCRACSLQHFQNAPSKTTIIPLHQADDHRVFGLMPMRHMESSTESH</sequence>
<dbReference type="Proteomes" id="UP000799755">
    <property type="component" value="Unassembled WGS sequence"/>
</dbReference>
<accession>A0ACB6QI38</accession>
<protein>
    <submittedName>
        <fullName evidence="1">Uncharacterized protein</fullName>
    </submittedName>
</protein>
<keyword evidence="2" id="KW-1185">Reference proteome</keyword>
<proteinExistence type="predicted"/>